<feature type="region of interest" description="Disordered" evidence="1">
    <location>
        <begin position="78"/>
        <end position="118"/>
    </location>
</feature>
<dbReference type="OrthoDB" id="291302at2"/>
<evidence type="ECO:0008006" key="4">
    <source>
        <dbReference type="Google" id="ProtNLM"/>
    </source>
</evidence>
<evidence type="ECO:0000256" key="1">
    <source>
        <dbReference type="SAM" id="MobiDB-lite"/>
    </source>
</evidence>
<proteinExistence type="predicted"/>
<keyword evidence="3" id="KW-1185">Reference proteome</keyword>
<dbReference type="Proteomes" id="UP000315010">
    <property type="component" value="Unassembled WGS sequence"/>
</dbReference>
<gene>
    <name evidence="2" type="ORF">CA13_04550</name>
</gene>
<organism evidence="2 3">
    <name type="scientific">Novipirellula herctigrandis</name>
    <dbReference type="NCBI Taxonomy" id="2527986"/>
    <lineage>
        <taxon>Bacteria</taxon>
        <taxon>Pseudomonadati</taxon>
        <taxon>Planctomycetota</taxon>
        <taxon>Planctomycetia</taxon>
        <taxon>Pirellulales</taxon>
        <taxon>Pirellulaceae</taxon>
        <taxon>Novipirellula</taxon>
    </lineage>
</organism>
<feature type="compositionally biased region" description="Basic and acidic residues" evidence="1">
    <location>
        <begin position="78"/>
        <end position="102"/>
    </location>
</feature>
<reference evidence="2 3" key="1">
    <citation type="submission" date="2019-02" db="EMBL/GenBank/DDBJ databases">
        <title>Deep-cultivation of Planctomycetes and their phenomic and genomic characterization uncovers novel biology.</title>
        <authorList>
            <person name="Wiegand S."/>
            <person name="Jogler M."/>
            <person name="Boedeker C."/>
            <person name="Pinto D."/>
            <person name="Vollmers J."/>
            <person name="Rivas-Marin E."/>
            <person name="Kohn T."/>
            <person name="Peeters S.H."/>
            <person name="Heuer A."/>
            <person name="Rast P."/>
            <person name="Oberbeckmann S."/>
            <person name="Bunk B."/>
            <person name="Jeske O."/>
            <person name="Meyerdierks A."/>
            <person name="Storesund J.E."/>
            <person name="Kallscheuer N."/>
            <person name="Luecker S."/>
            <person name="Lage O.M."/>
            <person name="Pohl T."/>
            <person name="Merkel B.J."/>
            <person name="Hornburger P."/>
            <person name="Mueller R.-W."/>
            <person name="Bruemmer F."/>
            <person name="Labrenz M."/>
            <person name="Spormann A.M."/>
            <person name="Op Den Camp H."/>
            <person name="Overmann J."/>
            <person name="Amann R."/>
            <person name="Jetten M.S.M."/>
            <person name="Mascher T."/>
            <person name="Medema M.H."/>
            <person name="Devos D.P."/>
            <person name="Kaster A.-K."/>
            <person name="Ovreas L."/>
            <person name="Rohde M."/>
            <person name="Galperin M.Y."/>
            <person name="Jogler C."/>
        </authorList>
    </citation>
    <scope>NUCLEOTIDE SEQUENCE [LARGE SCALE GENOMIC DNA]</scope>
    <source>
        <strain evidence="2 3">CA13</strain>
    </source>
</reference>
<dbReference type="EMBL" id="SJPJ01000001">
    <property type="protein sequence ID" value="TWT79058.1"/>
    <property type="molecule type" value="Genomic_DNA"/>
</dbReference>
<evidence type="ECO:0000313" key="3">
    <source>
        <dbReference type="Proteomes" id="UP000315010"/>
    </source>
</evidence>
<protein>
    <recommendedName>
        <fullName evidence="4">GYF domain-containing protein</fullName>
    </recommendedName>
</protein>
<sequence length="590" mass="65330">MFDPLHKWLGIPPSEQPPNHYRLLGISLFESDPEVIDAAADKHLSYLHEFANGEHSALSEDLSNRIAKARLQLLSPDRKEAYDKSLRRKQKRDDQKSLEQKHASAKPPGPATANADQPISNANSWHLRHDSQTQHGPFTLTALIEAAREGKITSQTELHHVNATGNDWIPAISVPVIAQYCVKGSVNSQNPSLPSQTPSKGASPLSDKSFSVRTQTAQPSDPLALVKTLAQVFIPTLVFAIPIYFVASKSELFSRWTEADKKKVVAAPIQQSTPNHSPADADIPSNDFQPAPSVNEPLETSQEPIPPRVEKPHTIVAVVEEMSPPTIIETDSRAEDTATASSAVNKPVLRDQFDPAEFTGLTPTQPIVPDETGRMVELKIELDSSTWYTDIPGIDETYQVRVDSMTEIPTKIQLTPESGELSFDSTTRVTLDPVSGLAIDLRLEKPENHESIAIKGKWVCRVEGTKEGPFSIRRLEKFMAPMSNQINLYNKQLSLLTKEQTDLTAFLEPNEFKTPEMLANARQRLRLVNTQLTRLQSQNQNVVLLDNIKKRVIILHEKGNLVLHCVPSSIPSVVVDTDTIDVAPTEIPEP</sequence>
<feature type="region of interest" description="Disordered" evidence="1">
    <location>
        <begin position="187"/>
        <end position="214"/>
    </location>
</feature>
<evidence type="ECO:0000313" key="2">
    <source>
        <dbReference type="EMBL" id="TWT79058.1"/>
    </source>
</evidence>
<dbReference type="AlphaFoldDB" id="A0A5C5YVK8"/>
<name>A0A5C5YVK8_9BACT</name>
<comment type="caution">
    <text evidence="2">The sequence shown here is derived from an EMBL/GenBank/DDBJ whole genome shotgun (WGS) entry which is preliminary data.</text>
</comment>
<dbReference type="RefSeq" id="WP_146394291.1">
    <property type="nucleotide sequence ID" value="NZ_SJPJ01000001.1"/>
</dbReference>
<feature type="region of interest" description="Disordered" evidence="1">
    <location>
        <begin position="267"/>
        <end position="307"/>
    </location>
</feature>
<accession>A0A5C5YVK8</accession>